<dbReference type="InterPro" id="IPR000086">
    <property type="entry name" value="NUDIX_hydrolase_dom"/>
</dbReference>
<dbReference type="EC" id="3.6.1.13" evidence="4"/>
<proteinExistence type="predicted"/>
<dbReference type="AlphaFoldDB" id="I3R6C2"/>
<evidence type="ECO:0000259" key="3">
    <source>
        <dbReference type="PROSITE" id="PS51462"/>
    </source>
</evidence>
<dbReference type="EMBL" id="CP001868">
    <property type="protein sequence ID" value="AFK19782.1"/>
    <property type="molecule type" value="Genomic_DNA"/>
</dbReference>
<dbReference type="HOGENOM" id="CLU_062658_5_0_2"/>
<dbReference type="GO" id="GO:0019693">
    <property type="term" value="P:ribose phosphate metabolic process"/>
    <property type="evidence" value="ECO:0007669"/>
    <property type="project" value="TreeGrafter"/>
</dbReference>
<dbReference type="GeneID" id="40154998"/>
<dbReference type="SUPFAM" id="SSF55811">
    <property type="entry name" value="Nudix"/>
    <property type="match status" value="1"/>
</dbReference>
<evidence type="ECO:0000256" key="2">
    <source>
        <dbReference type="ARBA" id="ARBA00022801"/>
    </source>
</evidence>
<comment type="cofactor">
    <cofactor evidence="1">
        <name>Mg(2+)</name>
        <dbReference type="ChEBI" id="CHEBI:18420"/>
    </cofactor>
</comment>
<dbReference type="PANTHER" id="PTHR11839">
    <property type="entry name" value="UDP/ADP-SUGAR PYROPHOSPHATASE"/>
    <property type="match status" value="1"/>
</dbReference>
<evidence type="ECO:0000313" key="6">
    <source>
        <dbReference type="EMBL" id="QCQ73971.1"/>
    </source>
</evidence>
<evidence type="ECO:0000313" key="9">
    <source>
        <dbReference type="Proteomes" id="UP000299011"/>
    </source>
</evidence>
<reference evidence="5 8" key="3">
    <citation type="submission" date="2014-04" db="EMBL/GenBank/DDBJ databases">
        <title>Transcriptional profiles of Haloferax mediterranei on the basis of nitrogen availability.</title>
        <authorList>
            <person name="Bautista V."/>
        </authorList>
    </citation>
    <scope>NUCLEOTIDE SEQUENCE [LARGE SCALE GENOMIC DNA]</scope>
    <source>
        <strain evidence="5">ATCC 33500</strain>
        <strain evidence="8">ATCC 33500 / DSM 1411 / JCM 8866 / NBRC 14739 / NCIMB 2177 / R-4</strain>
    </source>
</reference>
<dbReference type="RefSeq" id="WP_014732424.1">
    <property type="nucleotide sequence ID" value="NC_017941.2"/>
</dbReference>
<reference evidence="6 9" key="5">
    <citation type="submission" date="2019-04" db="EMBL/GenBank/DDBJ databases">
        <title>Methylomes of two halophilic Archaea, Haloarcula marismortui and Haloferax mediterranei.</title>
        <authorList>
            <person name="DasSarma S."/>
            <person name="DasSarma P."/>
            <person name="DasSarma S."/>
            <person name="Fomenkov A."/>
            <person name="Vincze T."/>
            <person name="Anton B.P."/>
            <person name="Roberts R.J."/>
        </authorList>
    </citation>
    <scope>NUCLEOTIDE SEQUENCE [LARGE SCALE GENOMIC DNA]</scope>
    <source>
        <strain evidence="6">ATCC 33500</strain>
        <strain evidence="9">ATCC 33500 / DSM 1411 / JCM 8866 / NBRC 14739 / NCIMB 2177 / R-4</strain>
    </source>
</reference>
<dbReference type="EMBL" id="CP039139">
    <property type="protein sequence ID" value="QCQ73971.1"/>
    <property type="molecule type" value="Genomic_DNA"/>
</dbReference>
<keyword evidence="2 4" id="KW-0378">Hydrolase</keyword>
<dbReference type="Proteomes" id="UP000299011">
    <property type="component" value="Chromosome"/>
</dbReference>
<sequence>MADDDLAWETTDTRIDYSCPGFDIRMDDVRLPDGTETDFHYVDEPPAVVVLPFTSAGELVVIDEWRQAVGRTNRGLPAGGTEEGDDDYAAAAHRELVEETGYEAESMEPLVTVEPANGIANSIHHYFVARGCEQRADQNLDFNESIRPTTVDYDEFRQSILAGEVRDARTVLGVLYYELAGE</sequence>
<dbReference type="CDD" id="cd03424">
    <property type="entry name" value="NUDIX_ADPRase_Nudt5_UGPPase_Nudt14"/>
    <property type="match status" value="1"/>
</dbReference>
<dbReference type="Proteomes" id="UP000027075">
    <property type="component" value="Chromosome"/>
</dbReference>
<evidence type="ECO:0000313" key="8">
    <source>
        <dbReference type="Proteomes" id="UP000027075"/>
    </source>
</evidence>
<accession>I3R6C2</accession>
<dbReference type="Proteomes" id="UP000006469">
    <property type="component" value="Chromosome"/>
</dbReference>
<organism evidence="4 7">
    <name type="scientific">Haloferax mediterranei (strain ATCC 33500 / DSM 1411 / JCM 8866 / NBRC 14739 / NCIMB 2177 / R-4)</name>
    <name type="common">Halobacterium mediterranei</name>
    <dbReference type="NCBI Taxonomy" id="523841"/>
    <lineage>
        <taxon>Archaea</taxon>
        <taxon>Methanobacteriati</taxon>
        <taxon>Methanobacteriota</taxon>
        <taxon>Stenosarchaea group</taxon>
        <taxon>Halobacteria</taxon>
        <taxon>Halobacteriales</taxon>
        <taxon>Haloferacaceae</taxon>
        <taxon>Haloferax</taxon>
    </lineage>
</organism>
<dbReference type="GO" id="GO:0047631">
    <property type="term" value="F:ADP-ribose diphosphatase activity"/>
    <property type="evidence" value="ECO:0007669"/>
    <property type="project" value="UniProtKB-EC"/>
</dbReference>
<gene>
    <name evidence="4" type="primary">nudF</name>
    <name evidence="4" type="ordered locus">HFX_2091</name>
    <name evidence="5" type="ORF">BM92_11210</name>
    <name evidence="6" type="ORF">E6P09_01235</name>
</gene>
<dbReference type="GO" id="GO:0006753">
    <property type="term" value="P:nucleoside phosphate metabolic process"/>
    <property type="evidence" value="ECO:0007669"/>
    <property type="project" value="TreeGrafter"/>
</dbReference>
<evidence type="ECO:0000313" key="7">
    <source>
        <dbReference type="Proteomes" id="UP000006469"/>
    </source>
</evidence>
<evidence type="ECO:0000256" key="1">
    <source>
        <dbReference type="ARBA" id="ARBA00001946"/>
    </source>
</evidence>
<dbReference type="Gene3D" id="3.90.79.10">
    <property type="entry name" value="Nucleoside Triphosphate Pyrophosphohydrolase"/>
    <property type="match status" value="1"/>
</dbReference>
<dbReference type="Pfam" id="PF00293">
    <property type="entry name" value="NUDIX"/>
    <property type="match status" value="1"/>
</dbReference>
<dbReference type="InterPro" id="IPR015797">
    <property type="entry name" value="NUDIX_hydrolase-like_dom_sf"/>
</dbReference>
<name>I3R6C2_HALMT</name>
<feature type="domain" description="Nudix hydrolase" evidence="3">
    <location>
        <begin position="43"/>
        <end position="173"/>
    </location>
</feature>
<reference evidence="4 7" key="2">
    <citation type="journal article" date="2012" name="J. Bacteriol.">
        <title>Complete genome sequence of the metabolically versatile halophilic archaeon Haloferax mediterranei, a poly(3-hydroxybutyrate-co-3-hydroxyvalerate) producer.</title>
        <authorList>
            <person name="Han J."/>
            <person name="Zhang F."/>
            <person name="Hou J."/>
            <person name="Liu X."/>
            <person name="Li M."/>
            <person name="Liu H."/>
            <person name="Cai L."/>
            <person name="Zhang B."/>
            <person name="Chen Y."/>
            <person name="Zhou J."/>
            <person name="Hu S."/>
            <person name="Xiang H."/>
        </authorList>
    </citation>
    <scope>NUCLEOTIDE SEQUENCE [LARGE SCALE GENOMIC DNA]</scope>
    <source>
        <strain evidence="7">ATCC 33500 / DSM 1411 / JCM 8866 / NBRC 14739 / NCIMB 2177 / R-4</strain>
        <strain evidence="4">CGMCC 1.2087</strain>
    </source>
</reference>
<dbReference type="KEGG" id="hme:HFX_2091"/>
<dbReference type="PROSITE" id="PS51462">
    <property type="entry name" value="NUDIX"/>
    <property type="match status" value="1"/>
</dbReference>
<evidence type="ECO:0000313" key="4">
    <source>
        <dbReference type="EMBL" id="AFK19782.1"/>
    </source>
</evidence>
<evidence type="ECO:0000313" key="5">
    <source>
        <dbReference type="EMBL" id="AHZ23169.1"/>
    </source>
</evidence>
<reference evidence="4" key="4">
    <citation type="submission" date="2014-05" db="EMBL/GenBank/DDBJ databases">
        <authorList>
            <person name="Wang L."/>
            <person name="Yang H."/>
            <person name="Xiang H."/>
        </authorList>
    </citation>
    <scope>NUCLEOTIDE SEQUENCE</scope>
    <source>
        <strain>CGMCC 1.2087</strain>
    </source>
</reference>
<dbReference type="PANTHER" id="PTHR11839:SF18">
    <property type="entry name" value="NUDIX HYDROLASE DOMAIN-CONTAINING PROTEIN"/>
    <property type="match status" value="1"/>
</dbReference>
<dbReference type="eggNOG" id="arCOG01073">
    <property type="taxonomic scope" value="Archaea"/>
</dbReference>
<protein>
    <submittedName>
        <fullName evidence="4">ADP-ribose pyrophosphatase, Mut/nudix family protein</fullName>
        <ecNumber evidence="4">3.6.1.13</ecNumber>
    </submittedName>
    <submittedName>
        <fullName evidence="5">NUDIX hydrolase</fullName>
    </submittedName>
</protein>
<reference evidence="4" key="1">
    <citation type="journal article" date="2012" name="Appl. Environ. Microbiol.">
        <title>Identification of the haloarchaeal phasin (PhaP) that functions in polyhydroxyalkanoate accumulation and granule formation in Haloferax mediterranei.</title>
        <authorList>
            <person name="Cai S."/>
            <person name="Cai L."/>
            <person name="Liu H."/>
            <person name="Liu X."/>
            <person name="Han J."/>
            <person name="Zhou J."/>
            <person name="Xiang H."/>
        </authorList>
    </citation>
    <scope>NUCLEOTIDE SEQUENCE</scope>
    <source>
        <strain evidence="4">CGMCC 1.2087</strain>
    </source>
</reference>
<dbReference type="EMBL" id="CP007551">
    <property type="protein sequence ID" value="AHZ23169.1"/>
    <property type="molecule type" value="Genomic_DNA"/>
</dbReference>
<dbReference type="STRING" id="523841.HFX_2091"/>